<evidence type="ECO:0000256" key="1">
    <source>
        <dbReference type="ARBA" id="ARBA00002901"/>
    </source>
</evidence>
<protein>
    <recommendedName>
        <fullName evidence="5 9">Molybdopterin molybdenumtransferase</fullName>
        <ecNumber evidence="4 9">2.10.1.1</ecNumber>
    </recommendedName>
</protein>
<evidence type="ECO:0000256" key="2">
    <source>
        <dbReference type="ARBA" id="ARBA00005046"/>
    </source>
</evidence>
<name>A0ABU0CUA8_9BACI</name>
<dbReference type="SUPFAM" id="SSF53218">
    <property type="entry name" value="Molybdenum cofactor biosynthesis proteins"/>
    <property type="match status" value="1"/>
</dbReference>
<dbReference type="InterPro" id="IPR001453">
    <property type="entry name" value="MoaB/Mog_dom"/>
</dbReference>
<comment type="similarity">
    <text evidence="3 9">Belongs to the MoeA family.</text>
</comment>
<evidence type="ECO:0000259" key="10">
    <source>
        <dbReference type="SMART" id="SM00852"/>
    </source>
</evidence>
<keyword evidence="9" id="KW-0479">Metal-binding</keyword>
<accession>A0ABU0CUA8</accession>
<dbReference type="Gene3D" id="3.90.105.10">
    <property type="entry name" value="Molybdopterin biosynthesis moea protein, domain 2"/>
    <property type="match status" value="1"/>
</dbReference>
<evidence type="ECO:0000256" key="9">
    <source>
        <dbReference type="RuleBase" id="RU365090"/>
    </source>
</evidence>
<comment type="pathway">
    <text evidence="2 9">Cofactor biosynthesis; molybdopterin biosynthesis.</text>
</comment>
<dbReference type="PANTHER" id="PTHR10192">
    <property type="entry name" value="MOLYBDOPTERIN BIOSYNTHESIS PROTEIN"/>
    <property type="match status" value="1"/>
</dbReference>
<dbReference type="Pfam" id="PF03453">
    <property type="entry name" value="MoeA_N"/>
    <property type="match status" value="1"/>
</dbReference>
<dbReference type="Gene3D" id="3.40.980.10">
    <property type="entry name" value="MoaB/Mog-like domain"/>
    <property type="match status" value="1"/>
</dbReference>
<keyword evidence="9" id="KW-0460">Magnesium</keyword>
<comment type="function">
    <text evidence="1 9">Catalyzes the insertion of molybdate into adenylated molybdopterin with the concomitant release of AMP.</text>
</comment>
<proteinExistence type="inferred from homology"/>
<keyword evidence="9 11" id="KW-0808">Transferase</keyword>
<dbReference type="InterPro" id="IPR036425">
    <property type="entry name" value="MoaB/Mog-like_dom_sf"/>
</dbReference>
<gene>
    <name evidence="11" type="ORF">J2S00_001891</name>
</gene>
<dbReference type="Proteomes" id="UP001232445">
    <property type="component" value="Unassembled WGS sequence"/>
</dbReference>
<comment type="cofactor">
    <cofactor evidence="9">
        <name>Mg(2+)</name>
        <dbReference type="ChEBI" id="CHEBI:18420"/>
    </cofactor>
</comment>
<dbReference type="PANTHER" id="PTHR10192:SF5">
    <property type="entry name" value="GEPHYRIN"/>
    <property type="match status" value="1"/>
</dbReference>
<dbReference type="SMART" id="SM00852">
    <property type="entry name" value="MoCF_biosynth"/>
    <property type="match status" value="1"/>
</dbReference>
<comment type="catalytic activity">
    <reaction evidence="8">
        <text>adenylyl-molybdopterin + molybdate = Mo-molybdopterin + AMP + H(+)</text>
        <dbReference type="Rhea" id="RHEA:35047"/>
        <dbReference type="ChEBI" id="CHEBI:15378"/>
        <dbReference type="ChEBI" id="CHEBI:36264"/>
        <dbReference type="ChEBI" id="CHEBI:62727"/>
        <dbReference type="ChEBI" id="CHEBI:71302"/>
        <dbReference type="ChEBI" id="CHEBI:456215"/>
        <dbReference type="EC" id="2.10.1.1"/>
    </reaction>
</comment>
<dbReference type="InterPro" id="IPR038987">
    <property type="entry name" value="MoeA-like"/>
</dbReference>
<evidence type="ECO:0000256" key="6">
    <source>
        <dbReference type="ARBA" id="ARBA00022505"/>
    </source>
</evidence>
<dbReference type="Gene3D" id="2.170.190.11">
    <property type="entry name" value="Molybdopterin biosynthesis moea protein, domain 3"/>
    <property type="match status" value="1"/>
</dbReference>
<dbReference type="EC" id="2.10.1.1" evidence="4 9"/>
<organism evidence="11 12">
    <name type="scientific">Caldalkalibacillus uzonensis</name>
    <dbReference type="NCBI Taxonomy" id="353224"/>
    <lineage>
        <taxon>Bacteria</taxon>
        <taxon>Bacillati</taxon>
        <taxon>Bacillota</taxon>
        <taxon>Bacilli</taxon>
        <taxon>Bacillales</taxon>
        <taxon>Bacillaceae</taxon>
        <taxon>Caldalkalibacillus</taxon>
    </lineage>
</organism>
<dbReference type="Gene3D" id="2.40.340.10">
    <property type="entry name" value="MoeA, C-terminal, domain IV"/>
    <property type="match status" value="1"/>
</dbReference>
<dbReference type="NCBIfam" id="NF045515">
    <property type="entry name" value="Glp_gephyrin"/>
    <property type="match status" value="1"/>
</dbReference>
<reference evidence="11 12" key="1">
    <citation type="submission" date="2023-07" db="EMBL/GenBank/DDBJ databases">
        <title>Genomic Encyclopedia of Type Strains, Phase IV (KMG-IV): sequencing the most valuable type-strain genomes for metagenomic binning, comparative biology and taxonomic classification.</title>
        <authorList>
            <person name="Goeker M."/>
        </authorList>
    </citation>
    <scope>NUCLEOTIDE SEQUENCE [LARGE SCALE GENOMIC DNA]</scope>
    <source>
        <strain evidence="11 12">DSM 17740</strain>
    </source>
</reference>
<keyword evidence="12" id="KW-1185">Reference proteome</keyword>
<dbReference type="InterPro" id="IPR036688">
    <property type="entry name" value="MoeA_C_domain_IV_sf"/>
</dbReference>
<evidence type="ECO:0000313" key="11">
    <source>
        <dbReference type="EMBL" id="MDQ0339105.1"/>
    </source>
</evidence>
<dbReference type="CDD" id="cd00887">
    <property type="entry name" value="MoeA"/>
    <property type="match status" value="1"/>
</dbReference>
<sequence length="422" mass="45558">MKQKRVPIELGEALRLIMARAKPGKTEVVPLTEAYGRYLAEDLIADHPVPWFDRVAMDGFALLSDDTRLATFDLPVQLKVVGSVGAGHLPQKKVSPGQAVRIMTGAAVPKGADAVVMLEATTQQETENGVFIQVKRPVKPGENIARKGEDTPQGAVLASRGRRISAGEMAMLATFGYHSVKVFTQPVVGIYVTGSELLSVEAPLEPGKIRNSNSYMLESQIRQLGAIPRFYGIIKDDPELCTRVVAKALEEVDYLIVTGGAADGDYDCIPYVCQSLQADVLFDKVAMRPGSVTTVAQIGSKWIFGLSGNPSACFVGFELFTRPVLRCALGATAHPHLPRSKAVLVHDIPNNKRITRLMRGLLEVRGSRVLASTVGVDKSGVASSLVQANGLLIIPGTGQPLHAGEEIEVMWLERPDEGHFYV</sequence>
<keyword evidence="7 9" id="KW-0501">Molybdenum cofactor biosynthesis</keyword>
<dbReference type="Pfam" id="PF03454">
    <property type="entry name" value="MoeA_C"/>
    <property type="match status" value="1"/>
</dbReference>
<evidence type="ECO:0000256" key="4">
    <source>
        <dbReference type="ARBA" id="ARBA00013269"/>
    </source>
</evidence>
<feature type="domain" description="MoaB/Mog" evidence="10">
    <location>
        <begin position="189"/>
        <end position="327"/>
    </location>
</feature>
<dbReference type="RefSeq" id="WP_307338568.1">
    <property type="nucleotide sequence ID" value="NZ_JAUSUQ010000006.1"/>
</dbReference>
<dbReference type="Pfam" id="PF00994">
    <property type="entry name" value="MoCF_biosynth"/>
    <property type="match status" value="1"/>
</dbReference>
<evidence type="ECO:0000256" key="5">
    <source>
        <dbReference type="ARBA" id="ARBA00021108"/>
    </source>
</evidence>
<evidence type="ECO:0000256" key="8">
    <source>
        <dbReference type="ARBA" id="ARBA00047317"/>
    </source>
</evidence>
<keyword evidence="6 9" id="KW-0500">Molybdenum</keyword>
<dbReference type="NCBIfam" id="TIGR00177">
    <property type="entry name" value="molyb_syn"/>
    <property type="match status" value="1"/>
</dbReference>
<evidence type="ECO:0000256" key="7">
    <source>
        <dbReference type="ARBA" id="ARBA00023150"/>
    </source>
</evidence>
<evidence type="ECO:0000256" key="3">
    <source>
        <dbReference type="ARBA" id="ARBA00010763"/>
    </source>
</evidence>
<evidence type="ECO:0000313" key="12">
    <source>
        <dbReference type="Proteomes" id="UP001232445"/>
    </source>
</evidence>
<comment type="caution">
    <text evidence="11">The sequence shown here is derived from an EMBL/GenBank/DDBJ whole genome shotgun (WGS) entry which is preliminary data.</text>
</comment>
<dbReference type="InterPro" id="IPR036135">
    <property type="entry name" value="MoeA_linker/N_sf"/>
</dbReference>
<dbReference type="InterPro" id="IPR005111">
    <property type="entry name" value="MoeA_C_domain_IV"/>
</dbReference>
<dbReference type="SUPFAM" id="SSF63882">
    <property type="entry name" value="MoeA N-terminal region -like"/>
    <property type="match status" value="1"/>
</dbReference>
<dbReference type="GO" id="GO:0061599">
    <property type="term" value="F:molybdopterin molybdotransferase activity"/>
    <property type="evidence" value="ECO:0007669"/>
    <property type="project" value="UniProtKB-EC"/>
</dbReference>
<dbReference type="EMBL" id="JAUSUQ010000006">
    <property type="protein sequence ID" value="MDQ0339105.1"/>
    <property type="molecule type" value="Genomic_DNA"/>
</dbReference>
<dbReference type="InterPro" id="IPR005110">
    <property type="entry name" value="MoeA_linker/N"/>
</dbReference>
<dbReference type="SUPFAM" id="SSF63867">
    <property type="entry name" value="MoeA C-terminal domain-like"/>
    <property type="match status" value="1"/>
</dbReference>